<reference evidence="1" key="1">
    <citation type="submission" date="2022-04" db="EMBL/GenBank/DDBJ databases">
        <title>Chromosome-scale genome assembly of Holotrichia oblita Faldermann.</title>
        <authorList>
            <person name="Rongchong L."/>
        </authorList>
    </citation>
    <scope>NUCLEOTIDE SEQUENCE</scope>
    <source>
        <strain evidence="1">81SQS9</strain>
    </source>
</reference>
<keyword evidence="2" id="KW-1185">Reference proteome</keyword>
<proteinExistence type="predicted"/>
<dbReference type="EMBL" id="CM043022">
    <property type="protein sequence ID" value="KAI4457057.1"/>
    <property type="molecule type" value="Genomic_DNA"/>
</dbReference>
<organism evidence="1 2">
    <name type="scientific">Holotrichia oblita</name>
    <name type="common">Chafer beetle</name>
    <dbReference type="NCBI Taxonomy" id="644536"/>
    <lineage>
        <taxon>Eukaryota</taxon>
        <taxon>Metazoa</taxon>
        <taxon>Ecdysozoa</taxon>
        <taxon>Arthropoda</taxon>
        <taxon>Hexapoda</taxon>
        <taxon>Insecta</taxon>
        <taxon>Pterygota</taxon>
        <taxon>Neoptera</taxon>
        <taxon>Endopterygota</taxon>
        <taxon>Coleoptera</taxon>
        <taxon>Polyphaga</taxon>
        <taxon>Scarabaeiformia</taxon>
        <taxon>Scarabaeidae</taxon>
        <taxon>Melolonthinae</taxon>
        <taxon>Holotrichia</taxon>
    </lineage>
</organism>
<evidence type="ECO:0000313" key="2">
    <source>
        <dbReference type="Proteomes" id="UP001056778"/>
    </source>
</evidence>
<protein>
    <submittedName>
        <fullName evidence="1">Alpha-tocopherol transfer protein-related</fullName>
    </submittedName>
</protein>
<comment type="caution">
    <text evidence="1">The sequence shown here is derived from an EMBL/GenBank/DDBJ whole genome shotgun (WGS) entry which is preliminary data.</text>
</comment>
<name>A0ACB9SQ12_HOLOL</name>
<evidence type="ECO:0000313" key="1">
    <source>
        <dbReference type="EMBL" id="KAI4457057.1"/>
    </source>
</evidence>
<dbReference type="Proteomes" id="UP001056778">
    <property type="component" value="Chromosome 8"/>
</dbReference>
<sequence>MKKLRNNNNLANEESDEEASLKTISTETSENEIIEQENLNPKVSIESLILEKIKQTTPSQPLKRRRVAAGAEIITSEEVISRLKEPCAGPFKAKSKNKRKPKDIISSSEDEDDPPAIESNSDLDLDEFEPEENCPNMEITDNPKVDVGQWVLVKYAGKKTIKHYVGKVQEKTNDFDAPWTVTFLKHSGKSKFSFPSMADTDNISEESANAMAEFLELDWKAQMLSRDIIRDWKSTEPKDKAISVQSLRNLIQRSDDRELKDNMQQDDKTLLKFLYARKFDINDTYELIRNYYWYRRKNPEIFRNFTIQAEDIRKSLENGLPGVLESRDRKGRCILIVNGINWDCSYSLMSIYRALLYTLEFLIQNIHNQANGFVVLVDWTEFSFRQSTNLKPSVLKTMIEGLQDCFPARFKGIHFIGQPWYVEAALTVIKPFLKDKTKERIYVHGNNLSTLHNYVHVDVLPAEMGGEQASYNPEIWLKQIMQSDKASTRINNECEHVQVNQRQLQLQHERIPPDEDPSSAIPPTVTSIHQSQDERGNSPAEFPPAIRYITD</sequence>
<gene>
    <name evidence="1" type="ORF">MML48_8g00005135</name>
</gene>
<accession>A0ACB9SQ12</accession>